<keyword evidence="2 3" id="KW-0802">TPR repeat</keyword>
<dbReference type="Proteomes" id="UP000189670">
    <property type="component" value="Unassembled WGS sequence"/>
</dbReference>
<evidence type="ECO:0008006" key="6">
    <source>
        <dbReference type="Google" id="ProtNLM"/>
    </source>
</evidence>
<feature type="repeat" description="TPR" evidence="3">
    <location>
        <begin position="410"/>
        <end position="443"/>
    </location>
</feature>
<feature type="repeat" description="TPR" evidence="3">
    <location>
        <begin position="512"/>
        <end position="545"/>
    </location>
</feature>
<dbReference type="AlphaFoldDB" id="A0A1V1PG06"/>
<dbReference type="InterPro" id="IPR019734">
    <property type="entry name" value="TPR_rpt"/>
</dbReference>
<sequence>MMMSTTDLLDTDSVNDTELLYLNERPIWGPQLLNLEMMVQLKNKAISIIESMNETGGVIIVPFNDHAERSTLMFLNSLLGRLLFLNYTLSSQHFLGFPYLVLPKPTTQIWHIHHAPRFQNLQMMIENWIQKGRVAILSGLDHSFCNEKITVSFKVLSGFDQKDDSFDQELHTAITSVLDDIRDKPILSHTHHFICLCDAWGVPLPFELAARLVNFDPDPFSSIIEQASQDELLFWVERNKPPELLISSVSEYFSKQYLKQLAQSKPITINDYTPIFDCIDCTQQEDRYVALKLIQSWLENSKMRYEISNNAFSLVQIREWLMLKWNFFKSLILAGNAVEHLIWCQCLVKCGLYEKSHHILESALSKDPDNKYLNQYNAHLLSVWSRVDPDKNIAAHQAFAKATRICNTNPCLWQSRGIFEASSHNIKDAIISFDKALKIDPLNIHTLIARANMNLERFHLDSVEEDLNKADHIDNHNLYLLHLKGRLAFYQGQWQEADQIWKSMLIINKQHVYALQSLGNMARERGHFESAQTYLNTALQQNPDNVAVCLEMAVLKRKWGEFLKKQNKSVNTLFDESMDLCKRAEQIEPTPQVIVALSALHRIMGYPQIAIDKLKKLLHVYPNNFQARHLSGLCFEDLNERKNMYKELKIILNQDKKSYQFRIFAYYSMAYHAIKQNESEKALQYTIEVDRILRKINIPVHKKVNIFIEKYHILKMLNKHHDASLIQKEIKMLDRDNVFVSALSE</sequence>
<proteinExistence type="predicted"/>
<dbReference type="InterPro" id="IPR050498">
    <property type="entry name" value="Ycf3"/>
</dbReference>
<evidence type="ECO:0000313" key="5">
    <source>
        <dbReference type="Proteomes" id="UP000189670"/>
    </source>
</evidence>
<comment type="caution">
    <text evidence="4">The sequence shown here is derived from an EMBL/GenBank/DDBJ whole genome shotgun (WGS) entry which is preliminary data.</text>
</comment>
<dbReference type="PANTHER" id="PTHR44858:SF1">
    <property type="entry name" value="UDP-N-ACETYLGLUCOSAMINE--PEPTIDE N-ACETYLGLUCOSAMINYLTRANSFERASE SPINDLY-RELATED"/>
    <property type="match status" value="1"/>
</dbReference>
<name>A0A1V1PG06_9BACT</name>
<dbReference type="InterPro" id="IPR011990">
    <property type="entry name" value="TPR-like_helical_dom_sf"/>
</dbReference>
<accession>A0A1V1PG06</accession>
<reference evidence="5" key="1">
    <citation type="submission" date="2012-11" db="EMBL/GenBank/DDBJ databases">
        <authorList>
            <person name="Lucero-Rivera Y.E."/>
            <person name="Tovar-Ramirez D."/>
        </authorList>
    </citation>
    <scope>NUCLEOTIDE SEQUENCE [LARGE SCALE GENOMIC DNA]</scope>
    <source>
        <strain evidence="5">Araruama</strain>
    </source>
</reference>
<dbReference type="SUPFAM" id="SSF48452">
    <property type="entry name" value="TPR-like"/>
    <property type="match status" value="2"/>
</dbReference>
<evidence type="ECO:0000313" key="4">
    <source>
        <dbReference type="EMBL" id="ETR73852.1"/>
    </source>
</evidence>
<dbReference type="Gene3D" id="1.25.40.10">
    <property type="entry name" value="Tetratricopeptide repeat domain"/>
    <property type="match status" value="2"/>
</dbReference>
<protein>
    <recommendedName>
        <fullName evidence="6">TPR repeat-containing protein</fullName>
    </recommendedName>
</protein>
<keyword evidence="1" id="KW-0677">Repeat</keyword>
<evidence type="ECO:0000256" key="1">
    <source>
        <dbReference type="ARBA" id="ARBA00022737"/>
    </source>
</evidence>
<evidence type="ECO:0000256" key="3">
    <source>
        <dbReference type="PROSITE-ProRule" id="PRU00339"/>
    </source>
</evidence>
<dbReference type="PROSITE" id="PS50005">
    <property type="entry name" value="TPR"/>
    <property type="match status" value="2"/>
</dbReference>
<evidence type="ECO:0000256" key="2">
    <source>
        <dbReference type="ARBA" id="ARBA00022803"/>
    </source>
</evidence>
<dbReference type="EMBL" id="ATBP01000036">
    <property type="protein sequence ID" value="ETR73852.1"/>
    <property type="molecule type" value="Genomic_DNA"/>
</dbReference>
<organism evidence="4 5">
    <name type="scientific">Candidatus Magnetoglobus multicellularis str. Araruama</name>
    <dbReference type="NCBI Taxonomy" id="890399"/>
    <lineage>
        <taxon>Bacteria</taxon>
        <taxon>Pseudomonadati</taxon>
        <taxon>Thermodesulfobacteriota</taxon>
        <taxon>Desulfobacteria</taxon>
        <taxon>Desulfobacterales</taxon>
        <taxon>Desulfobacteraceae</taxon>
        <taxon>Candidatus Magnetoglobus</taxon>
    </lineage>
</organism>
<dbReference type="PANTHER" id="PTHR44858">
    <property type="entry name" value="TETRATRICOPEPTIDE REPEAT PROTEIN 6"/>
    <property type="match status" value="1"/>
</dbReference>
<gene>
    <name evidence="4" type="ORF">OMM_00662</name>
</gene>
<dbReference type="SMART" id="SM00028">
    <property type="entry name" value="TPR"/>
    <property type="match status" value="5"/>
</dbReference>